<dbReference type="SMART" id="SM00175">
    <property type="entry name" value="RAB"/>
    <property type="match status" value="1"/>
</dbReference>
<gene>
    <name evidence="2" type="ORF">OdinLCB4_000495</name>
</gene>
<dbReference type="InterPro" id="IPR027417">
    <property type="entry name" value="P-loop_NTPase"/>
</dbReference>
<reference evidence="2" key="2">
    <citation type="journal article" date="2022" name="Nat. Microbiol.">
        <title>A closed Candidatus Odinarchaeum chromosome exposes Asgard archaeal viruses.</title>
        <authorList>
            <person name="Tamarit D."/>
            <person name="Caceres E.F."/>
            <person name="Krupovic M."/>
            <person name="Nijland R."/>
            <person name="Eme L."/>
            <person name="Robinson N.P."/>
            <person name="Ettema T.J.G."/>
        </authorList>
    </citation>
    <scope>NUCLEOTIDE SEQUENCE</scope>
    <source>
        <strain evidence="2">LCB_4</strain>
    </source>
</reference>
<dbReference type="Proteomes" id="UP000186851">
    <property type="component" value="Chromosome"/>
</dbReference>
<dbReference type="PROSITE" id="PS51421">
    <property type="entry name" value="RAS"/>
    <property type="match status" value="1"/>
</dbReference>
<dbReference type="PANTHER" id="PTHR47978">
    <property type="match status" value="1"/>
</dbReference>
<dbReference type="PROSITE" id="PS51420">
    <property type="entry name" value="RHO"/>
    <property type="match status" value="1"/>
</dbReference>
<dbReference type="SUPFAM" id="SSF52540">
    <property type="entry name" value="P-loop containing nucleoside triphosphate hydrolases"/>
    <property type="match status" value="1"/>
</dbReference>
<dbReference type="CDD" id="cd00154">
    <property type="entry name" value="Rab"/>
    <property type="match status" value="1"/>
</dbReference>
<dbReference type="SMART" id="SM00173">
    <property type="entry name" value="RAS"/>
    <property type="match status" value="1"/>
</dbReference>
<proteinExistence type="predicted"/>
<dbReference type="PRINTS" id="PR00449">
    <property type="entry name" value="RASTRNSFRMNG"/>
</dbReference>
<evidence type="ECO:0000313" key="3">
    <source>
        <dbReference type="Proteomes" id="UP000186851"/>
    </source>
</evidence>
<dbReference type="Gene3D" id="3.40.50.300">
    <property type="entry name" value="P-loop containing nucleotide triphosphate hydrolases"/>
    <property type="match status" value="1"/>
</dbReference>
<dbReference type="InterPro" id="IPR001806">
    <property type="entry name" value="Small_GTPase"/>
</dbReference>
<dbReference type="Pfam" id="PF00071">
    <property type="entry name" value="Ras"/>
    <property type="match status" value="1"/>
</dbReference>
<dbReference type="FunFam" id="3.40.50.300:FF:001329">
    <property type="entry name" value="Small GTP-binding protein, putative"/>
    <property type="match status" value="1"/>
</dbReference>
<dbReference type="EMBL" id="CP091871">
    <property type="protein sequence ID" value="WEU40447.1"/>
    <property type="molecule type" value="Genomic_DNA"/>
</dbReference>
<organism evidence="2 3">
    <name type="scientific">Odinarchaeota yellowstonii (strain LCB_4)</name>
    <dbReference type="NCBI Taxonomy" id="1841599"/>
    <lineage>
        <taxon>Archaea</taxon>
        <taxon>Promethearchaeati</taxon>
        <taxon>Candidatus Odinarchaeota</taxon>
        <taxon>Candidatus Odinarchaeia</taxon>
        <taxon>Candidatus Odinarchaeales</taxon>
        <taxon>Candidatus Odinarchaeaceae</taxon>
        <taxon>Candidatus Odinarchaeum</taxon>
    </lineage>
</organism>
<dbReference type="PROSITE" id="PS51419">
    <property type="entry name" value="RAB"/>
    <property type="match status" value="1"/>
</dbReference>
<dbReference type="SMART" id="SM00174">
    <property type="entry name" value="RHO"/>
    <property type="match status" value="1"/>
</dbReference>
<sequence>MEGKYILKIIIVGDAAVGKTSLVRSFIQEKFKTEYLPTLGVDIYHKQLTINNKVVDLSIWDIAGQKGWELMHRNYFRGADGCIAVFDLTRIKTLENLKSWILKVREYSKPDIPCVVLGNKSDLKVAIEVTDSKIEKIMKEIGCTYYFETSAKTGEKVDEAFTSLVKSVINKLKPR</sequence>
<dbReference type="GO" id="GO:0005525">
    <property type="term" value="F:GTP binding"/>
    <property type="evidence" value="ECO:0007669"/>
    <property type="project" value="InterPro"/>
</dbReference>
<dbReference type="InterPro" id="IPR005225">
    <property type="entry name" value="Small_GTP-bd"/>
</dbReference>
<dbReference type="KEGG" id="oyw:OdinLCB4_000495"/>
<accession>A0AAF0D2D8</accession>
<dbReference type="GO" id="GO:0003924">
    <property type="term" value="F:GTPase activity"/>
    <property type="evidence" value="ECO:0007669"/>
    <property type="project" value="InterPro"/>
</dbReference>
<evidence type="ECO:0000256" key="1">
    <source>
        <dbReference type="ARBA" id="ARBA00022741"/>
    </source>
</evidence>
<reference evidence="2" key="1">
    <citation type="journal article" date="2017" name="Nature">
        <title>Asgard archaea illuminate the origin of eukaryotic cellular complexity.</title>
        <authorList>
            <person name="Zaremba-Niedzwiedzka K."/>
            <person name="Caceres E.F."/>
            <person name="Saw J.H."/>
            <person name="Backstrom D."/>
            <person name="Juzokaite L."/>
            <person name="Vancaester E."/>
            <person name="Seitz K.W."/>
            <person name="Anantharaman K."/>
            <person name="Starnawski P."/>
            <person name="Kjeldsen K.U."/>
            <person name="Scott M.B."/>
            <person name="Nunoura T."/>
            <person name="Banfield J.F."/>
            <person name="Schramm A."/>
            <person name="Baker B.J."/>
            <person name="Spang A."/>
            <person name="Ettema T.J.G."/>
        </authorList>
    </citation>
    <scope>NUCLEOTIDE SEQUENCE</scope>
    <source>
        <strain evidence="2">LCB_4</strain>
    </source>
</reference>
<dbReference type="NCBIfam" id="TIGR00231">
    <property type="entry name" value="small_GTP"/>
    <property type="match status" value="1"/>
</dbReference>
<evidence type="ECO:0000313" key="2">
    <source>
        <dbReference type="EMBL" id="WEU40447.1"/>
    </source>
</evidence>
<protein>
    <submittedName>
        <fullName evidence="2">GTP-binding protein</fullName>
    </submittedName>
</protein>
<dbReference type="AlphaFoldDB" id="A0AAF0D2D8"/>
<name>A0AAF0D2D8_ODILC</name>
<dbReference type="PROSITE" id="PS51417">
    <property type="entry name" value="ARF"/>
    <property type="match status" value="1"/>
</dbReference>
<keyword evidence="1" id="KW-0547">Nucleotide-binding</keyword>